<evidence type="ECO:0000313" key="2">
    <source>
        <dbReference type="EMBL" id="KAG5193088.1"/>
    </source>
</evidence>
<feature type="signal peptide" evidence="1">
    <location>
        <begin position="1"/>
        <end position="18"/>
    </location>
</feature>
<keyword evidence="3" id="KW-1185">Reference proteome</keyword>
<evidence type="ECO:0000313" key="3">
    <source>
        <dbReference type="Proteomes" id="UP000664859"/>
    </source>
</evidence>
<proteinExistence type="predicted"/>
<comment type="caution">
    <text evidence="2">The sequence shown here is derived from an EMBL/GenBank/DDBJ whole genome shotgun (WGS) entry which is preliminary data.</text>
</comment>
<feature type="chain" id="PRO_5032446759" evidence="1">
    <location>
        <begin position="19"/>
        <end position="84"/>
    </location>
</feature>
<reference evidence="2" key="1">
    <citation type="submission" date="2021-02" db="EMBL/GenBank/DDBJ databases">
        <title>First Annotated Genome of the Yellow-green Alga Tribonema minus.</title>
        <authorList>
            <person name="Mahan K.M."/>
        </authorList>
    </citation>
    <scope>NUCLEOTIDE SEQUENCE</scope>
    <source>
        <strain evidence="2">UTEX B ZZ1240</strain>
    </source>
</reference>
<protein>
    <submittedName>
        <fullName evidence="2">Uncharacterized protein</fullName>
    </submittedName>
</protein>
<dbReference type="AlphaFoldDB" id="A0A836CPT3"/>
<dbReference type="EMBL" id="JAFCMP010000001">
    <property type="protein sequence ID" value="KAG5193088.1"/>
    <property type="molecule type" value="Genomic_DNA"/>
</dbReference>
<gene>
    <name evidence="2" type="ORF">JKP88DRAFT_272391</name>
</gene>
<name>A0A836CPT3_9STRA</name>
<accession>A0A836CPT3</accession>
<dbReference type="Proteomes" id="UP000664859">
    <property type="component" value="Unassembled WGS sequence"/>
</dbReference>
<keyword evidence="1" id="KW-0732">Signal</keyword>
<organism evidence="2 3">
    <name type="scientific">Tribonema minus</name>
    <dbReference type="NCBI Taxonomy" id="303371"/>
    <lineage>
        <taxon>Eukaryota</taxon>
        <taxon>Sar</taxon>
        <taxon>Stramenopiles</taxon>
        <taxon>Ochrophyta</taxon>
        <taxon>PX clade</taxon>
        <taxon>Xanthophyceae</taxon>
        <taxon>Tribonematales</taxon>
        <taxon>Tribonemataceae</taxon>
        <taxon>Tribonema</taxon>
    </lineage>
</organism>
<evidence type="ECO:0000256" key="1">
    <source>
        <dbReference type="SAM" id="SignalP"/>
    </source>
</evidence>
<sequence>MQLLAWMVTALLLAPAEGFMGSALVGGRSSRQHRMTRMVVAADDTTRVDAINGFSSAVRAKLLSGADSQQFAAIMEEFLEGYTR</sequence>